<dbReference type="AlphaFoldDB" id="A0A0G4IDZ6"/>
<keyword evidence="2" id="KW-0472">Membrane</keyword>
<evidence type="ECO:0000256" key="1">
    <source>
        <dbReference type="SAM" id="MobiDB-lite"/>
    </source>
</evidence>
<organism evidence="3">
    <name type="scientific">Chromera velia CCMP2878</name>
    <dbReference type="NCBI Taxonomy" id="1169474"/>
    <lineage>
        <taxon>Eukaryota</taxon>
        <taxon>Sar</taxon>
        <taxon>Alveolata</taxon>
        <taxon>Colpodellida</taxon>
        <taxon>Chromeraceae</taxon>
        <taxon>Chromera</taxon>
    </lineage>
</organism>
<feature type="region of interest" description="Disordered" evidence="1">
    <location>
        <begin position="66"/>
        <end position="92"/>
    </location>
</feature>
<dbReference type="EMBL" id="CDMZ01005864">
    <property type="protein sequence ID" value="CEM55309.1"/>
    <property type="molecule type" value="Genomic_DNA"/>
</dbReference>
<proteinExistence type="predicted"/>
<evidence type="ECO:0000313" key="3">
    <source>
        <dbReference type="EMBL" id="CEM55309.1"/>
    </source>
</evidence>
<accession>A0A0G4IDZ6</accession>
<gene>
    <name evidence="3" type="ORF">Cvel_13447</name>
</gene>
<keyword evidence="2" id="KW-0812">Transmembrane</keyword>
<keyword evidence="2" id="KW-1133">Transmembrane helix</keyword>
<reference evidence="3" key="1">
    <citation type="submission" date="2014-11" db="EMBL/GenBank/DDBJ databases">
        <authorList>
            <person name="Otto D Thomas"/>
            <person name="Naeem Raeece"/>
        </authorList>
    </citation>
    <scope>NUCLEOTIDE SEQUENCE</scope>
</reference>
<feature type="compositionally biased region" description="Low complexity" evidence="1">
    <location>
        <begin position="79"/>
        <end position="92"/>
    </location>
</feature>
<dbReference type="VEuPathDB" id="CryptoDB:Cvel_13447"/>
<protein>
    <submittedName>
        <fullName evidence="3">Uncharacterized protein</fullName>
    </submittedName>
</protein>
<evidence type="ECO:0000256" key="2">
    <source>
        <dbReference type="SAM" id="Phobius"/>
    </source>
</evidence>
<feature type="transmembrane region" description="Helical" evidence="2">
    <location>
        <begin position="117"/>
        <end position="140"/>
    </location>
</feature>
<name>A0A0G4IDZ6_9ALVE</name>
<sequence>MALLCPILPQSLRRERCVPAVGARAAPYPPDTAVMSRQVPDSALAAAPRRSRRPGATRGALEMLSGADYHEADDRSIQPGSSRASSAPPSSHGSGGAAAIVELVVVAVVELRPVVQLVVAVLGGLWVLLGSPVTAAGTGFRLGRIWRK</sequence>